<dbReference type="GO" id="GO:0003677">
    <property type="term" value="F:DNA binding"/>
    <property type="evidence" value="ECO:0007669"/>
    <property type="project" value="InterPro"/>
</dbReference>
<protein>
    <recommendedName>
        <fullName evidence="3">Tyr recombinase domain-containing protein</fullName>
    </recommendedName>
</protein>
<name>A0A429JW49_9GAMM</name>
<dbReference type="CDD" id="cd00397">
    <property type="entry name" value="DNA_BRE_C"/>
    <property type="match status" value="1"/>
</dbReference>
<keyword evidence="2" id="KW-0175">Coiled coil</keyword>
<evidence type="ECO:0000313" key="5">
    <source>
        <dbReference type="Proteomes" id="UP000276905"/>
    </source>
</evidence>
<dbReference type="GO" id="GO:0015074">
    <property type="term" value="P:DNA integration"/>
    <property type="evidence" value="ECO:0007669"/>
    <property type="project" value="InterPro"/>
</dbReference>
<accession>A0A429JW49</accession>
<evidence type="ECO:0000313" key="4">
    <source>
        <dbReference type="EMBL" id="RSO54755.1"/>
    </source>
</evidence>
<sequence length="985" mass="115707">MHISLNSQLDENKMKINKKNLSYILKTNDIKELDTDFLLECFLVAEATKISEDMSDNLYFEIKRRNICFSKFYNFAKFHLPNSYLIMLCSNTSNATNAFVNTFNKYNIKYSDKSAPKQKGKVVCRLYSIFHRCYDFKDISIEKAENLLSIIEINYDLFRGHRDASNNDLTRNDLYGLATFFETIYAFHDKSPPKEYFKIIIPNSLIKDRGLRIARNKTYIQHTQIDDYKFLIDIYKNFINTLILKSQKEQNAALYILIDYVNKTLEIEKITDKEDLEKLLLKDRHGELRFLFYLEKNSKNNIRSKAIFIRDMMLWAMNEYNLKNEDIFEPLFSNYEWDRIQRNKVYKKISTPQKDETPKAVIPMRVHQLAIEILSDPDYKWSRTLEDQYFINEKDKKIFNPTLTNLLALIFFVPIRTIQAQVLDSGEGDLYRYDFNKLCWIKNDNIHSGYWKSVHSVNPDRGFLKRDQSLVNDALYAARQNGSEIPIVRQAYMYINTNKTADRSVGYSDVSGYTIPWHHDDAFAIYNRQLKFITKHHEIKKPSSIKNLRTPEAILGGKPTYAVLQIIPDRFYLFRCNLNSDIEHKDFPPTKNLITKMWNHLMLEIQKRLEAEGSDFSIISPQKKEKFTRNIGGRNSYISYLTPHCTRVTGITRLEEHGVPIDIISKLIAGHANVRTTYRYTKHEQTYINNRISEAQARINEKLELSLTNDLKSSKLDKAIKIAYIPETYQNSWNSICERSWNSNSLGICPNSGTLCQEGHIQSDIEFNGVGKCLNCKYLISGKPYLINIWSHINMLLYRAKELNDEYSILQNDYKNSIKQRATEFKENKYSEKWSRLNSLIHKIDNKMEMNTNAVNLILTEIYYGNHLFEIVRNLTNNDEDFVDGLKFEECSNFEHLNSIVESESYLPYFQRNSDLKFKRDTFVDQFLMAIGEKPIFLRNLSQEEKEETITSIAKMIEHDVKVQEGKFIGTSLNLEYLMESSHDK</sequence>
<dbReference type="Pfam" id="PF00589">
    <property type="entry name" value="Phage_integrase"/>
    <property type="match status" value="1"/>
</dbReference>
<dbReference type="SUPFAM" id="SSF56349">
    <property type="entry name" value="DNA breaking-rejoining enzymes"/>
    <property type="match status" value="1"/>
</dbReference>
<dbReference type="Gene3D" id="1.10.443.10">
    <property type="entry name" value="Intergrase catalytic core"/>
    <property type="match status" value="1"/>
</dbReference>
<reference evidence="4 5" key="1">
    <citation type="submission" date="2018-10" db="EMBL/GenBank/DDBJ databases">
        <title>GWAS and RNA-Seq identify cryptic mechanisms of antimicrobial resistance in Acinetobacter baumannii.</title>
        <authorList>
            <person name="Sahl J.W."/>
        </authorList>
    </citation>
    <scope>NUCLEOTIDE SEQUENCE [LARGE SCALE GENOMIC DNA]</scope>
    <source>
        <strain evidence="4 5">TG41018</strain>
    </source>
</reference>
<dbReference type="InterPro" id="IPR002104">
    <property type="entry name" value="Integrase_catalytic"/>
</dbReference>
<dbReference type="EMBL" id="RFES01000010">
    <property type="protein sequence ID" value="RSO54755.1"/>
    <property type="molecule type" value="Genomic_DNA"/>
</dbReference>
<keyword evidence="1" id="KW-0233">DNA recombination</keyword>
<dbReference type="GO" id="GO:0006310">
    <property type="term" value="P:DNA recombination"/>
    <property type="evidence" value="ECO:0007669"/>
    <property type="project" value="UniProtKB-KW"/>
</dbReference>
<organism evidence="4 5">
    <name type="scientific">Acinetobacter lactucae</name>
    <dbReference type="NCBI Taxonomy" id="1785128"/>
    <lineage>
        <taxon>Bacteria</taxon>
        <taxon>Pseudomonadati</taxon>
        <taxon>Pseudomonadota</taxon>
        <taxon>Gammaproteobacteria</taxon>
        <taxon>Moraxellales</taxon>
        <taxon>Moraxellaceae</taxon>
        <taxon>Acinetobacter</taxon>
        <taxon>Acinetobacter calcoaceticus/baumannii complex</taxon>
    </lineage>
</organism>
<gene>
    <name evidence="4" type="ORF">EA756_14775</name>
</gene>
<evidence type="ECO:0000256" key="1">
    <source>
        <dbReference type="ARBA" id="ARBA00023172"/>
    </source>
</evidence>
<dbReference type="InterPro" id="IPR013762">
    <property type="entry name" value="Integrase-like_cat_sf"/>
</dbReference>
<dbReference type="AlphaFoldDB" id="A0A429JW49"/>
<dbReference type="InterPro" id="IPR011010">
    <property type="entry name" value="DNA_brk_join_enz"/>
</dbReference>
<dbReference type="Pfam" id="PF13009">
    <property type="entry name" value="Integrase_2"/>
    <property type="match status" value="1"/>
</dbReference>
<dbReference type="Proteomes" id="UP000276905">
    <property type="component" value="Unassembled WGS sequence"/>
</dbReference>
<dbReference type="InterPro" id="IPR024965">
    <property type="entry name" value="Putative_integrase"/>
</dbReference>
<feature type="domain" description="Tyr recombinase" evidence="3">
    <location>
        <begin position="621"/>
        <end position="684"/>
    </location>
</feature>
<dbReference type="RefSeq" id="WP_125699538.1">
    <property type="nucleotide sequence ID" value="NZ_RFES01000010.1"/>
</dbReference>
<evidence type="ECO:0000259" key="3">
    <source>
        <dbReference type="Pfam" id="PF00589"/>
    </source>
</evidence>
<feature type="coiled-coil region" evidence="2">
    <location>
        <begin position="793"/>
        <end position="820"/>
    </location>
</feature>
<evidence type="ECO:0000256" key="2">
    <source>
        <dbReference type="SAM" id="Coils"/>
    </source>
</evidence>
<proteinExistence type="predicted"/>
<comment type="caution">
    <text evidence="4">The sequence shown here is derived from an EMBL/GenBank/DDBJ whole genome shotgun (WGS) entry which is preliminary data.</text>
</comment>